<reference evidence="2 3" key="1">
    <citation type="submission" date="2020-07" db="EMBL/GenBank/DDBJ databases">
        <authorList>
            <person name="Maaloum M."/>
        </authorList>
    </citation>
    <scope>NUCLEOTIDE SEQUENCE [LARGE SCALE GENOMIC DNA]</scope>
    <source>
        <strain evidence="2 3">GCS-AN-3</strain>
    </source>
</reference>
<dbReference type="EMBL" id="JACCKX010000001">
    <property type="protein sequence ID" value="NZA01916.1"/>
    <property type="molecule type" value="Genomic_DNA"/>
</dbReference>
<dbReference type="CDD" id="cd06260">
    <property type="entry name" value="DUF820-like"/>
    <property type="match status" value="1"/>
</dbReference>
<name>A0A853INA2_9BURK</name>
<evidence type="ECO:0000313" key="3">
    <source>
        <dbReference type="Proteomes" id="UP000589716"/>
    </source>
</evidence>
<proteinExistence type="predicted"/>
<organism evidence="2 3">
    <name type="scientific">Ottowia beijingensis</name>
    <dbReference type="NCBI Taxonomy" id="1207057"/>
    <lineage>
        <taxon>Bacteria</taxon>
        <taxon>Pseudomonadati</taxon>
        <taxon>Pseudomonadota</taxon>
        <taxon>Betaproteobacteria</taxon>
        <taxon>Burkholderiales</taxon>
        <taxon>Comamonadaceae</taxon>
        <taxon>Ottowia</taxon>
    </lineage>
</organism>
<protein>
    <submittedName>
        <fullName evidence="2">Uma2 family endonuclease</fullName>
    </submittedName>
</protein>
<keyword evidence="3" id="KW-1185">Reference proteome</keyword>
<dbReference type="InterPro" id="IPR008538">
    <property type="entry name" value="Uma2"/>
</dbReference>
<dbReference type="Proteomes" id="UP000589716">
    <property type="component" value="Unassembled WGS sequence"/>
</dbReference>
<dbReference type="Pfam" id="PF05685">
    <property type="entry name" value="Uma2"/>
    <property type="match status" value="1"/>
</dbReference>
<dbReference type="PANTHER" id="PTHR36558:SF1">
    <property type="entry name" value="RESTRICTION ENDONUCLEASE DOMAIN-CONTAINING PROTEIN-RELATED"/>
    <property type="match status" value="1"/>
</dbReference>
<dbReference type="PANTHER" id="PTHR36558">
    <property type="entry name" value="GLR1098 PROTEIN"/>
    <property type="match status" value="1"/>
</dbReference>
<keyword evidence="2" id="KW-0255">Endonuclease</keyword>
<sequence>MGSPEPRDRPHLVQQAQRVPAAGREIGRFELHRHDGPDAQKSLRIETLLRQQPAHALEIGLGGLLLPHARRKGCQLFTADMKVRIDHDSGSWFYYPDLVLACDPTDREPLYVRRPCLLVEVLSPSTEHIDTREKLLAYRLLPSMREYLLLRQDSLQADLYQRAADGRWQHQRLTAPGDVLTLECLGAHVTLGEIYVDLADLSVA</sequence>
<dbReference type="InterPro" id="IPR011335">
    <property type="entry name" value="Restrct_endonuc-II-like"/>
</dbReference>
<dbReference type="SUPFAM" id="SSF52980">
    <property type="entry name" value="Restriction endonuclease-like"/>
    <property type="match status" value="1"/>
</dbReference>
<dbReference type="GO" id="GO:0004519">
    <property type="term" value="F:endonuclease activity"/>
    <property type="evidence" value="ECO:0007669"/>
    <property type="project" value="UniProtKB-KW"/>
</dbReference>
<evidence type="ECO:0000313" key="2">
    <source>
        <dbReference type="EMBL" id="NZA01916.1"/>
    </source>
</evidence>
<evidence type="ECO:0000259" key="1">
    <source>
        <dbReference type="Pfam" id="PF05685"/>
    </source>
</evidence>
<gene>
    <name evidence="2" type="ORF">H0I39_09385</name>
</gene>
<comment type="caution">
    <text evidence="2">The sequence shown here is derived from an EMBL/GenBank/DDBJ whole genome shotgun (WGS) entry which is preliminary data.</text>
</comment>
<dbReference type="RefSeq" id="WP_180550309.1">
    <property type="nucleotide sequence ID" value="NZ_JACCKX010000001.1"/>
</dbReference>
<feature type="domain" description="Putative restriction endonuclease" evidence="1">
    <location>
        <begin position="61"/>
        <end position="185"/>
    </location>
</feature>
<accession>A0A853INA2</accession>
<dbReference type="Gene3D" id="3.90.1570.10">
    <property type="entry name" value="tt1808, chain A"/>
    <property type="match status" value="1"/>
</dbReference>
<dbReference type="InterPro" id="IPR012296">
    <property type="entry name" value="Nuclease_put_TT1808"/>
</dbReference>
<dbReference type="AlphaFoldDB" id="A0A853INA2"/>
<keyword evidence="2" id="KW-0540">Nuclease</keyword>
<keyword evidence="2" id="KW-0378">Hydrolase</keyword>